<accession>A0A1E3RRQ5</accession>
<name>A0A1E3RRQ5_MYCFV</name>
<reference evidence="2" key="1">
    <citation type="submission" date="2016-09" db="EMBL/GenBank/DDBJ databases">
        <authorList>
            <person name="Greninger A.L."/>
            <person name="Jerome K.R."/>
            <person name="Mcnair B."/>
            <person name="Wallis C."/>
            <person name="Fang F."/>
        </authorList>
    </citation>
    <scope>NUCLEOTIDE SEQUENCE [LARGE SCALE GENOMIC DNA]</scope>
    <source>
        <strain evidence="2">M6</strain>
    </source>
</reference>
<keyword evidence="2" id="KW-1185">Reference proteome</keyword>
<gene>
    <name evidence="1" type="ORF">BHQ18_02050</name>
</gene>
<comment type="caution">
    <text evidence="1">The sequence shown here is derived from an EMBL/GenBank/DDBJ whole genome shotgun (WGS) entry which is preliminary data.</text>
</comment>
<dbReference type="AlphaFoldDB" id="A0A1E3RRQ5"/>
<organism evidence="1 2">
    <name type="scientific">Mycolicibacterium flavescens</name>
    <name type="common">Mycobacterium flavescens</name>
    <dbReference type="NCBI Taxonomy" id="1776"/>
    <lineage>
        <taxon>Bacteria</taxon>
        <taxon>Bacillati</taxon>
        <taxon>Actinomycetota</taxon>
        <taxon>Actinomycetes</taxon>
        <taxon>Mycobacteriales</taxon>
        <taxon>Mycobacteriaceae</taxon>
        <taxon>Mycolicibacterium</taxon>
    </lineage>
</organism>
<proteinExistence type="predicted"/>
<dbReference type="STRING" id="1776.BHQ18_02050"/>
<dbReference type="Proteomes" id="UP000094053">
    <property type="component" value="Unassembled WGS sequence"/>
</dbReference>
<protein>
    <submittedName>
        <fullName evidence="1">Uncharacterized protein</fullName>
    </submittedName>
</protein>
<evidence type="ECO:0000313" key="2">
    <source>
        <dbReference type="Proteomes" id="UP000094053"/>
    </source>
</evidence>
<dbReference type="EMBL" id="MIHA01000001">
    <property type="protein sequence ID" value="ODQ92530.1"/>
    <property type="molecule type" value="Genomic_DNA"/>
</dbReference>
<sequence>MVTSLQQLRTQAALDTRIGLNAGSLWVPQLSSKRPGTVDDGIVWDNDDIWQEHLRLRQQYGAILLWSGDWNFDDDDLWVTVATEGFPSAEGARQWCRNHGRDTWHCFPAQLR</sequence>
<dbReference type="OrthoDB" id="4803588at2"/>
<dbReference type="RefSeq" id="WP_069411881.1">
    <property type="nucleotide sequence ID" value="NZ_JACKUL010000020.1"/>
</dbReference>
<evidence type="ECO:0000313" key="1">
    <source>
        <dbReference type="EMBL" id="ODQ92530.1"/>
    </source>
</evidence>